<keyword evidence="2" id="KW-1185">Reference proteome</keyword>
<proteinExistence type="predicted"/>
<accession>A0A9W6RVE0</accession>
<reference evidence="1" key="1">
    <citation type="submission" date="2023-03" db="EMBL/GenBank/DDBJ databases">
        <title>Actinoallomurus iriomotensis NBRC 103684.</title>
        <authorList>
            <person name="Ichikawa N."/>
            <person name="Sato H."/>
            <person name="Tonouchi N."/>
        </authorList>
    </citation>
    <scope>NUCLEOTIDE SEQUENCE</scope>
    <source>
        <strain evidence="1">NBRC 103684</strain>
    </source>
</reference>
<organism evidence="1 2">
    <name type="scientific">Actinoallomurus iriomotensis</name>
    <dbReference type="NCBI Taxonomy" id="478107"/>
    <lineage>
        <taxon>Bacteria</taxon>
        <taxon>Bacillati</taxon>
        <taxon>Actinomycetota</taxon>
        <taxon>Actinomycetes</taxon>
        <taxon>Streptosporangiales</taxon>
        <taxon>Thermomonosporaceae</taxon>
        <taxon>Actinoallomurus</taxon>
    </lineage>
</organism>
<dbReference type="Proteomes" id="UP001165074">
    <property type="component" value="Unassembled WGS sequence"/>
</dbReference>
<protein>
    <submittedName>
        <fullName evidence="1">Uncharacterized protein</fullName>
    </submittedName>
</protein>
<name>A0A9W6RVE0_9ACTN</name>
<sequence length="105" mass="11171">MKPPFGADAVPVTVPSPYVRRGRSRARPGLDGYFGCGCRAAPPEGGGRSPKLPFGADAVPVTVPSPYVRGLRARSWRWFIAAARLGVVVAASGRVLRMRPSRRAA</sequence>
<evidence type="ECO:0000313" key="2">
    <source>
        <dbReference type="Proteomes" id="UP001165074"/>
    </source>
</evidence>
<evidence type="ECO:0000313" key="1">
    <source>
        <dbReference type="EMBL" id="GLY82363.1"/>
    </source>
</evidence>
<comment type="caution">
    <text evidence="1">The sequence shown here is derived from an EMBL/GenBank/DDBJ whole genome shotgun (WGS) entry which is preliminary data.</text>
</comment>
<dbReference type="EMBL" id="BSTK01000001">
    <property type="protein sequence ID" value="GLY82363.1"/>
    <property type="molecule type" value="Genomic_DNA"/>
</dbReference>
<dbReference type="AlphaFoldDB" id="A0A9W6RVE0"/>
<gene>
    <name evidence="1" type="ORF">Airi02_002950</name>
</gene>